<evidence type="ECO:0000313" key="2">
    <source>
        <dbReference type="EMBL" id="AFM20035.1"/>
    </source>
</evidence>
<protein>
    <submittedName>
        <fullName evidence="2">Uncharacterized protein</fullName>
    </submittedName>
</protein>
<sequence>MPGADDEMWGEAQQRCSLKSRAKHPLPTRRDEAVDVPSAVQDSSPAISTLTELIPWRRTPGHYRCRVSFNASRLWCWLAVCTLALCGCGAGTSAPAATKTVTVIVTPQPVSVVAPIKLPAGSVVYNRSVDEHSGAWEDIWKVPHSGPEAMTKSQLIDFLQAELPGGRPYEAGSSHLEWCKGGESYWSWQKAGDGPDQPDIIDRLSVLVVADNYVEIRRDAREPFDCKS</sequence>
<proteinExistence type="predicted"/>
<name>I4BRX8_MYCCN</name>
<dbReference type="EMBL" id="CP003054">
    <property type="protein sequence ID" value="AFM20035.1"/>
    <property type="molecule type" value="Genomic_DNA"/>
</dbReference>
<evidence type="ECO:0000313" key="3">
    <source>
        <dbReference type="Proteomes" id="UP000006057"/>
    </source>
</evidence>
<geneLocation type="plasmid" evidence="2 3">
    <name>pMYCCH.01</name>
</geneLocation>
<feature type="compositionally biased region" description="Basic residues" evidence="1">
    <location>
        <begin position="18"/>
        <end position="27"/>
    </location>
</feature>
<dbReference type="AlphaFoldDB" id="I4BRX8"/>
<dbReference type="HOGENOM" id="CLU_1213733_0_0_11"/>
<organism evidence="2 3">
    <name type="scientific">Mycolicibacterium chubuense (strain NBB4)</name>
    <name type="common">Mycobacterium chubuense</name>
    <dbReference type="NCBI Taxonomy" id="710421"/>
    <lineage>
        <taxon>Bacteria</taxon>
        <taxon>Bacillati</taxon>
        <taxon>Actinomycetota</taxon>
        <taxon>Actinomycetes</taxon>
        <taxon>Mycobacteriales</taxon>
        <taxon>Mycobacteriaceae</taxon>
        <taxon>Mycolicibacterium</taxon>
    </lineage>
</organism>
<reference evidence="2 3" key="1">
    <citation type="submission" date="2012-06" db="EMBL/GenBank/DDBJ databases">
        <title>Complete sequence of plasmid 1 of Mycobacterium chubuense NBB4.</title>
        <authorList>
            <consortium name="US DOE Joint Genome Institute"/>
            <person name="Lucas S."/>
            <person name="Han J."/>
            <person name="Lapidus A."/>
            <person name="Cheng J.-F."/>
            <person name="Goodwin L."/>
            <person name="Pitluck S."/>
            <person name="Peters L."/>
            <person name="Mikhailova N."/>
            <person name="Teshima H."/>
            <person name="Detter J.C."/>
            <person name="Han C."/>
            <person name="Tapia R."/>
            <person name="Land M."/>
            <person name="Hauser L."/>
            <person name="Kyrpides N."/>
            <person name="Ivanova N."/>
            <person name="Pagani I."/>
            <person name="Mattes T."/>
            <person name="Holmes A."/>
            <person name="Rutledge P."/>
            <person name="Paulsen I."/>
            <person name="Coleman N."/>
            <person name="Woyke T."/>
        </authorList>
    </citation>
    <scope>NUCLEOTIDE SEQUENCE [LARGE SCALE GENOMIC DNA]</scope>
    <source>
        <strain evidence="2 3">NBB4</strain>
        <plasmid evidence="2 3">pMYCCH.01</plasmid>
    </source>
</reference>
<accession>I4BRX8</accession>
<gene>
    <name evidence="2" type="ordered locus">Mycch_5358</name>
</gene>
<evidence type="ECO:0000256" key="1">
    <source>
        <dbReference type="SAM" id="MobiDB-lite"/>
    </source>
</evidence>
<keyword evidence="3" id="KW-1185">Reference proteome</keyword>
<dbReference type="KEGG" id="mcb:Mycch_5358"/>
<feature type="region of interest" description="Disordered" evidence="1">
    <location>
        <begin position="18"/>
        <end position="40"/>
    </location>
</feature>
<dbReference type="Proteomes" id="UP000006057">
    <property type="component" value="Plasmid pMYCCH.01"/>
</dbReference>
<keyword evidence="2" id="KW-0614">Plasmid</keyword>